<proteinExistence type="predicted"/>
<dbReference type="STRING" id="479437.Elen_2598"/>
<dbReference type="Pfam" id="PF05866">
    <property type="entry name" value="RusA"/>
    <property type="match status" value="1"/>
</dbReference>
<dbReference type="OrthoDB" id="3182343at2"/>
<dbReference type="GO" id="GO:0000287">
    <property type="term" value="F:magnesium ion binding"/>
    <property type="evidence" value="ECO:0007669"/>
    <property type="project" value="InterPro"/>
</dbReference>
<reference evidence="1 2" key="1">
    <citation type="journal article" date="2009" name="Stand. Genomic Sci.">
        <title>Complete genome sequence of Eggerthella lenta type strain (IPP VPI 0255).</title>
        <authorList>
            <person name="Saunders E."/>
            <person name="Pukall R."/>
            <person name="Abt B."/>
            <person name="Lapidus A."/>
            <person name="Glavina Del Rio T."/>
            <person name="Copeland A."/>
            <person name="Tice H."/>
            <person name="Cheng J.F."/>
            <person name="Lucas S."/>
            <person name="Chen F."/>
            <person name="Nolan M."/>
            <person name="Bruce D."/>
            <person name="Goodwin L."/>
            <person name="Pitluck S."/>
            <person name="Ivanova N."/>
            <person name="Mavromatis K."/>
            <person name="Ovchinnikova G."/>
            <person name="Pati A."/>
            <person name="Chen A."/>
            <person name="Palaniappan K."/>
            <person name="Land M."/>
            <person name="Hauser L."/>
            <person name="Chang Y.J."/>
            <person name="Jeffries C.D."/>
            <person name="Chain P."/>
            <person name="Meincke L."/>
            <person name="Sims D."/>
            <person name="Brettin T."/>
            <person name="Detter J.C."/>
            <person name="Goker M."/>
            <person name="Bristow J."/>
            <person name="Eisen J.A."/>
            <person name="Markowitz V."/>
            <person name="Hugenholtz P."/>
            <person name="Kyrpides N.C."/>
            <person name="Klenk H.P."/>
            <person name="Han C."/>
        </authorList>
    </citation>
    <scope>NUCLEOTIDE SEQUENCE [LARGE SCALE GENOMIC DNA]</scope>
    <source>
        <strain evidence="2">ATCC 25559 / DSM 2243 / CCUG 17323 / JCM 9979 / KCTC 3265 / NCTC 11813 / VPI 0255 / 1899 B</strain>
    </source>
</reference>
<dbReference type="PaxDb" id="479437-Elen_2598"/>
<dbReference type="GO" id="GO:0006281">
    <property type="term" value="P:DNA repair"/>
    <property type="evidence" value="ECO:0007669"/>
    <property type="project" value="InterPro"/>
</dbReference>
<dbReference type="InterPro" id="IPR008822">
    <property type="entry name" value="Endonuclease_RusA-like"/>
</dbReference>
<evidence type="ECO:0000313" key="2">
    <source>
        <dbReference type="Proteomes" id="UP000001377"/>
    </source>
</evidence>
<organism evidence="1 2">
    <name type="scientific">Eggerthella lenta (strain ATCC 25559 / DSM 2243 / CCUG 17323 / JCM 9979 / KCTC 3265 / NCTC 11813 / VPI 0255 / 1899 B)</name>
    <name type="common">Eubacterium lentum</name>
    <dbReference type="NCBI Taxonomy" id="479437"/>
    <lineage>
        <taxon>Bacteria</taxon>
        <taxon>Bacillati</taxon>
        <taxon>Actinomycetota</taxon>
        <taxon>Coriobacteriia</taxon>
        <taxon>Eggerthellales</taxon>
        <taxon>Eggerthellaceae</taxon>
        <taxon>Eggerthella</taxon>
    </lineage>
</organism>
<dbReference type="Proteomes" id="UP000001377">
    <property type="component" value="Chromosome"/>
</dbReference>
<accession>C8WLT7</accession>
<dbReference type="SUPFAM" id="SSF103084">
    <property type="entry name" value="Holliday junction resolvase RusA"/>
    <property type="match status" value="1"/>
</dbReference>
<dbReference type="EMBL" id="CP001726">
    <property type="protein sequence ID" value="ACV56550.1"/>
    <property type="molecule type" value="Genomic_DNA"/>
</dbReference>
<sequence length="141" mass="15850">MNRQTLINFVPVKRRVKLEFRGKCTSCPWKLKGCHVYTPQATIDEERALGQAYKGPRHEGPVSVRIDVFRVLPGSRPKRVLGEPDTMTPDIDNIAKAVLDGLNGIAYDDDKQVVELHVYKHDRERRVGDSVRISVEGVTGA</sequence>
<keyword evidence="2" id="KW-1185">Reference proteome</keyword>
<dbReference type="AlphaFoldDB" id="C8WLT7"/>
<dbReference type="Gene3D" id="3.30.1330.70">
    <property type="entry name" value="Holliday junction resolvase RusA"/>
    <property type="match status" value="1"/>
</dbReference>
<dbReference type="eggNOG" id="COG4570">
    <property type="taxonomic scope" value="Bacteria"/>
</dbReference>
<dbReference type="HOGENOM" id="CLU_1822334_0_0_11"/>
<dbReference type="GO" id="GO:0006310">
    <property type="term" value="P:DNA recombination"/>
    <property type="evidence" value="ECO:0007669"/>
    <property type="project" value="InterPro"/>
</dbReference>
<dbReference type="KEGG" id="ele:Elen_2598"/>
<dbReference type="InterPro" id="IPR036614">
    <property type="entry name" value="RusA-like_sf"/>
</dbReference>
<gene>
    <name evidence="1" type="ordered locus">Elen_2598</name>
</gene>
<evidence type="ECO:0000313" key="1">
    <source>
        <dbReference type="EMBL" id="ACV56550.1"/>
    </source>
</evidence>
<dbReference type="BioCyc" id="ELEN479437:G1GFY-2620-MONOMER"/>
<name>C8WLT7_EGGLE</name>
<dbReference type="RefSeq" id="WP_015761272.1">
    <property type="nucleotide sequence ID" value="NC_013204.1"/>
</dbReference>
<protein>
    <submittedName>
        <fullName evidence="1">Endodeoxyribonuclease RusA</fullName>
    </submittedName>
</protein>